<evidence type="ECO:0000313" key="4">
    <source>
        <dbReference type="Proteomes" id="UP000002320"/>
    </source>
</evidence>
<dbReference type="AlphaFoldDB" id="B0X273"/>
<keyword evidence="1" id="KW-0732">Signal</keyword>
<dbReference type="InParanoid" id="B0X273"/>
<dbReference type="VEuPathDB" id="VectorBase:CPIJ013510"/>
<accession>B0X273</accession>
<dbReference type="Proteomes" id="UP000002320">
    <property type="component" value="Unassembled WGS sequence"/>
</dbReference>
<evidence type="ECO:0000313" key="2">
    <source>
        <dbReference type="EMBL" id="EDS39003.1"/>
    </source>
</evidence>
<gene>
    <name evidence="3" type="primary">6046568</name>
    <name evidence="2" type="ORF">CpipJ_CPIJ013510</name>
</gene>
<organism>
    <name type="scientific">Culex quinquefasciatus</name>
    <name type="common">Southern house mosquito</name>
    <name type="synonym">Culex pungens</name>
    <dbReference type="NCBI Taxonomy" id="7176"/>
    <lineage>
        <taxon>Eukaryota</taxon>
        <taxon>Metazoa</taxon>
        <taxon>Ecdysozoa</taxon>
        <taxon>Arthropoda</taxon>
        <taxon>Hexapoda</taxon>
        <taxon>Insecta</taxon>
        <taxon>Pterygota</taxon>
        <taxon>Neoptera</taxon>
        <taxon>Endopterygota</taxon>
        <taxon>Diptera</taxon>
        <taxon>Nematocera</taxon>
        <taxon>Culicoidea</taxon>
        <taxon>Culicidae</taxon>
        <taxon>Culicinae</taxon>
        <taxon>Culicini</taxon>
        <taxon>Culex</taxon>
        <taxon>Culex</taxon>
    </lineage>
</organism>
<evidence type="ECO:0000256" key="1">
    <source>
        <dbReference type="SAM" id="SignalP"/>
    </source>
</evidence>
<keyword evidence="4" id="KW-1185">Reference proteome</keyword>
<dbReference type="EnsemblMetazoa" id="CPIJ013510-RA">
    <property type="protein sequence ID" value="CPIJ013510-PA"/>
    <property type="gene ID" value="CPIJ013510"/>
</dbReference>
<sequence length="231" mass="24203">MSSTVGVVLAAVLCAFCLRLLHGVPVPVLDDDAAAAEDGVHPLNTLFHPDIGDGFETDESLSSNSTNGTHKDLYVIKAVVYEIGILVDEPDNDTLEVGDEPISEQQVDLTFFTHNANKTHINLGDIPLPVATSVHGQVLTGIAPVHIGAVSNLQDVLATLPITGTIVNITQTNSSYIELSKQNISDLHDSANIISVADLAKLPIESANQPLIPTSLDQTIAGLAASSGTTD</sequence>
<evidence type="ECO:0000313" key="3">
    <source>
        <dbReference type="EnsemblMetazoa" id="CPIJ013510-PA"/>
    </source>
</evidence>
<dbReference type="VEuPathDB" id="VectorBase:CQUJHB009340"/>
<feature type="chain" id="PRO_5014567108" evidence="1">
    <location>
        <begin position="24"/>
        <end position="231"/>
    </location>
</feature>
<protein>
    <submittedName>
        <fullName evidence="2 3">Uncharacterized protein</fullName>
    </submittedName>
</protein>
<name>B0X273_CULQU</name>
<reference evidence="2" key="1">
    <citation type="submission" date="2007-03" db="EMBL/GenBank/DDBJ databases">
        <title>Annotation of Culex pipiens quinquefasciatus.</title>
        <authorList>
            <consortium name="The Broad Institute Genome Sequencing Platform"/>
            <person name="Atkinson P.W."/>
            <person name="Hemingway J."/>
            <person name="Christensen B.M."/>
            <person name="Higgs S."/>
            <person name="Kodira C."/>
            <person name="Hannick L."/>
            <person name="Megy K."/>
            <person name="O'Leary S."/>
            <person name="Pearson M."/>
            <person name="Haas B.J."/>
            <person name="Mauceli E."/>
            <person name="Wortman J.R."/>
            <person name="Lee N.H."/>
            <person name="Guigo R."/>
            <person name="Stanke M."/>
            <person name="Alvarado L."/>
            <person name="Amedeo P."/>
            <person name="Antoine C.H."/>
            <person name="Arensburger P."/>
            <person name="Bidwell S.L."/>
            <person name="Crawford M."/>
            <person name="Camaro F."/>
            <person name="Devon K."/>
            <person name="Engels R."/>
            <person name="Hammond M."/>
            <person name="Howarth C."/>
            <person name="Koehrsen M."/>
            <person name="Lawson D."/>
            <person name="Montgomery P."/>
            <person name="Nene V."/>
            <person name="Nusbaum C."/>
            <person name="Puiu D."/>
            <person name="Romero-Severson J."/>
            <person name="Severson D.W."/>
            <person name="Shumway M."/>
            <person name="Sisk P."/>
            <person name="Stolte C."/>
            <person name="Zeng Q."/>
            <person name="Eisenstadt E."/>
            <person name="Fraser-Liggett C."/>
            <person name="Strausberg R."/>
            <person name="Galagan J."/>
            <person name="Birren B."/>
            <person name="Collins F.H."/>
        </authorList>
    </citation>
    <scope>NUCLEOTIDE SEQUENCE [LARGE SCALE GENOMIC DNA]</scope>
    <source>
        <strain evidence="2">JHB</strain>
    </source>
</reference>
<dbReference type="OMA" id="YVEVHKH"/>
<dbReference type="OrthoDB" id="8119829at2759"/>
<proteinExistence type="predicted"/>
<dbReference type="KEGG" id="cqu:CpipJ_CPIJ013510"/>
<dbReference type="EMBL" id="DS232281">
    <property type="protein sequence ID" value="EDS39003.1"/>
    <property type="molecule type" value="Genomic_DNA"/>
</dbReference>
<dbReference type="eggNOG" id="ENOG502SG3A">
    <property type="taxonomic scope" value="Eukaryota"/>
</dbReference>
<dbReference type="HOGENOM" id="CLU_096922_0_0_1"/>
<feature type="signal peptide" evidence="1">
    <location>
        <begin position="1"/>
        <end position="23"/>
    </location>
</feature>
<reference evidence="3" key="2">
    <citation type="submission" date="2020-05" db="UniProtKB">
        <authorList>
            <consortium name="EnsemblMetazoa"/>
        </authorList>
    </citation>
    <scope>IDENTIFICATION</scope>
    <source>
        <strain evidence="3">JHB</strain>
    </source>
</reference>